<reference evidence="2 3" key="1">
    <citation type="submission" date="2024-04" db="EMBL/GenBank/DDBJ databases">
        <title>The reference genome of an endangered Asteraceae, Deinandra increscens subsp. villosa, native to the Central Coast of California.</title>
        <authorList>
            <person name="Guilliams M."/>
            <person name="Hasenstab-Lehman K."/>
            <person name="Meyer R."/>
            <person name="Mcevoy S."/>
        </authorList>
    </citation>
    <scope>NUCLEOTIDE SEQUENCE [LARGE SCALE GENOMIC DNA]</scope>
    <source>
        <tissue evidence="2">Leaf</tissue>
    </source>
</reference>
<dbReference type="PANTHER" id="PTHR35290:SF2">
    <property type="entry name" value="PROTEIN CASPARIAN STRIP INTEGRITY FACTOR 1"/>
    <property type="match status" value="1"/>
</dbReference>
<accession>A0AAP0CH31</accession>
<protein>
    <submittedName>
        <fullName evidence="2">Uncharacterized protein</fullName>
    </submittedName>
</protein>
<dbReference type="EMBL" id="JBCNJP010000024">
    <property type="protein sequence ID" value="KAK9056719.1"/>
    <property type="molecule type" value="Genomic_DNA"/>
</dbReference>
<evidence type="ECO:0000256" key="1">
    <source>
        <dbReference type="SAM" id="SignalP"/>
    </source>
</evidence>
<dbReference type="InterPro" id="IPR038974">
    <property type="entry name" value="CIF1/2"/>
</dbReference>
<evidence type="ECO:0000313" key="3">
    <source>
        <dbReference type="Proteomes" id="UP001408789"/>
    </source>
</evidence>
<keyword evidence="3" id="KW-1185">Reference proteome</keyword>
<proteinExistence type="predicted"/>
<feature type="signal peptide" evidence="1">
    <location>
        <begin position="1"/>
        <end position="20"/>
    </location>
</feature>
<comment type="caution">
    <text evidence="2">The sequence shown here is derived from an EMBL/GenBank/DDBJ whole genome shotgun (WGS) entry which is preliminary data.</text>
</comment>
<dbReference type="PANTHER" id="PTHR35290">
    <property type="entry name" value="PROTEIN CASPARIAN STRIP INTEGRITY FACTOR 1-RELATED"/>
    <property type="match status" value="1"/>
</dbReference>
<name>A0AAP0CH31_9ASTR</name>
<feature type="chain" id="PRO_5042945532" evidence="1">
    <location>
        <begin position="21"/>
        <end position="90"/>
    </location>
</feature>
<sequence length="90" mass="10204">MMVFKTSILCFLIVISLVSSSSSSFAGQYSSSISKLLFFKESLYSEDDRSSTRDNDDVIHERLLRANTKDYGRSDPAPTFVKPRFKLIPN</sequence>
<organism evidence="2 3">
    <name type="scientific">Deinandra increscens subsp. villosa</name>
    <dbReference type="NCBI Taxonomy" id="3103831"/>
    <lineage>
        <taxon>Eukaryota</taxon>
        <taxon>Viridiplantae</taxon>
        <taxon>Streptophyta</taxon>
        <taxon>Embryophyta</taxon>
        <taxon>Tracheophyta</taxon>
        <taxon>Spermatophyta</taxon>
        <taxon>Magnoliopsida</taxon>
        <taxon>eudicotyledons</taxon>
        <taxon>Gunneridae</taxon>
        <taxon>Pentapetalae</taxon>
        <taxon>asterids</taxon>
        <taxon>campanulids</taxon>
        <taxon>Asterales</taxon>
        <taxon>Asteraceae</taxon>
        <taxon>Asteroideae</taxon>
        <taxon>Heliantheae alliance</taxon>
        <taxon>Madieae</taxon>
        <taxon>Madiinae</taxon>
        <taxon>Deinandra</taxon>
    </lineage>
</organism>
<keyword evidence="1" id="KW-0732">Signal</keyword>
<dbReference type="AlphaFoldDB" id="A0AAP0CH31"/>
<dbReference type="Proteomes" id="UP001408789">
    <property type="component" value="Unassembled WGS sequence"/>
</dbReference>
<gene>
    <name evidence="2" type="ORF">SSX86_024082</name>
</gene>
<evidence type="ECO:0000313" key="2">
    <source>
        <dbReference type="EMBL" id="KAK9056719.1"/>
    </source>
</evidence>